<dbReference type="Proteomes" id="UP000501753">
    <property type="component" value="Chromosome"/>
</dbReference>
<evidence type="ECO:0000313" key="3">
    <source>
        <dbReference type="EMBL" id="AZS85900.1"/>
    </source>
</evidence>
<dbReference type="OrthoDB" id="3206999at2"/>
<dbReference type="RefSeq" id="WP_127178731.1">
    <property type="nucleotide sequence ID" value="NZ_CP029078.1"/>
</dbReference>
<organism evidence="3 5">
    <name type="scientific">Streptomyces griseoviridis</name>
    <dbReference type="NCBI Taxonomy" id="45398"/>
    <lineage>
        <taxon>Bacteria</taxon>
        <taxon>Bacillati</taxon>
        <taxon>Actinomycetota</taxon>
        <taxon>Actinomycetes</taxon>
        <taxon>Kitasatosporales</taxon>
        <taxon>Streptomycetaceae</taxon>
        <taxon>Streptomyces</taxon>
    </lineage>
</organism>
<sequence length="224" mass="24797">MTSAGSLATEQKNHLMRTFGPRRASHSPLREGLRSSAGGAEPPARRRRRPGRPSLVERLDQAGLAFLSACGTAQNRLLPDESLNLLSAFQLASFSHLVGSLWPVTDQANNRLVKAFYEHLTGQQDASVAESLHHAVSQLREREPERPSLWAPLRHRRRPRRSPSLRPCGQAGEADRDRLGARRTPPPARRHAARARSWAGSLAEHMRADLVVDAVQAAVDTRCR</sequence>
<feature type="compositionally biased region" description="Polar residues" evidence="1">
    <location>
        <begin position="1"/>
        <end position="10"/>
    </location>
</feature>
<feature type="compositionally biased region" description="Basic residues" evidence="1">
    <location>
        <begin position="153"/>
        <end position="163"/>
    </location>
</feature>
<protein>
    <submittedName>
        <fullName evidence="3">CHAT domain-containing protein</fullName>
    </submittedName>
</protein>
<feature type="domain" description="CHAT" evidence="2">
    <location>
        <begin position="55"/>
        <end position="153"/>
    </location>
</feature>
<evidence type="ECO:0000313" key="6">
    <source>
        <dbReference type="Proteomes" id="UP000501753"/>
    </source>
</evidence>
<evidence type="ECO:0000313" key="5">
    <source>
        <dbReference type="Proteomes" id="UP000271291"/>
    </source>
</evidence>
<dbReference type="Pfam" id="PF12770">
    <property type="entry name" value="CHAT"/>
    <property type="match status" value="1"/>
</dbReference>
<accession>A0A3Q9KP68</accession>
<evidence type="ECO:0000259" key="2">
    <source>
        <dbReference type="Pfam" id="PF12770"/>
    </source>
</evidence>
<reference evidence="4 6" key="1">
    <citation type="submission" date="2018-04" db="EMBL/GenBank/DDBJ databases">
        <title>Complete genome sequences of Streptomyces griseoviridis K61 and characterization of antagonistic properties of biological control agents.</title>
        <authorList>
            <person name="Mariita R.M."/>
            <person name="Sello J.K."/>
        </authorList>
    </citation>
    <scope>NUCLEOTIDE SEQUENCE [LARGE SCALE GENOMIC DNA]</scope>
    <source>
        <strain evidence="4 6">K61</strain>
    </source>
</reference>
<reference evidence="3 5" key="2">
    <citation type="submission" date="2018-12" db="EMBL/GenBank/DDBJ databases">
        <title>Streptomyces griseoviridis F1-27 complete genome.</title>
        <authorList>
            <person name="Mariita R.M."/>
            <person name="Sello J.K."/>
        </authorList>
    </citation>
    <scope>NUCLEOTIDE SEQUENCE [LARGE SCALE GENOMIC DNA]</scope>
    <source>
        <strain evidence="3 5">F1-27</strain>
    </source>
</reference>
<gene>
    <name evidence="4" type="ORF">DDJ31_21680</name>
    <name evidence="3" type="ORF">ELQ87_17595</name>
</gene>
<dbReference type="EMBL" id="CP034687">
    <property type="protein sequence ID" value="AZS85900.1"/>
    <property type="molecule type" value="Genomic_DNA"/>
</dbReference>
<feature type="region of interest" description="Disordered" evidence="1">
    <location>
        <begin position="137"/>
        <end position="196"/>
    </location>
</feature>
<dbReference type="KEGG" id="sgd:ELQ87_17595"/>
<evidence type="ECO:0000256" key="1">
    <source>
        <dbReference type="SAM" id="MobiDB-lite"/>
    </source>
</evidence>
<feature type="region of interest" description="Disordered" evidence="1">
    <location>
        <begin position="1"/>
        <end position="54"/>
    </location>
</feature>
<dbReference type="Proteomes" id="UP000271291">
    <property type="component" value="Chromosome"/>
</dbReference>
<dbReference type="AlphaFoldDB" id="A0A3Q9KP68"/>
<proteinExistence type="predicted"/>
<dbReference type="InterPro" id="IPR024983">
    <property type="entry name" value="CHAT_dom"/>
</dbReference>
<dbReference type="EMBL" id="CP029078">
    <property type="protein sequence ID" value="QCN87240.1"/>
    <property type="molecule type" value="Genomic_DNA"/>
</dbReference>
<keyword evidence="6" id="KW-1185">Reference proteome</keyword>
<name>A0A3Q9KP68_STRGD</name>
<evidence type="ECO:0000313" key="4">
    <source>
        <dbReference type="EMBL" id="QCN87240.1"/>
    </source>
</evidence>